<dbReference type="AlphaFoldDB" id="A0A1R2D3Q7"/>
<keyword evidence="3" id="KW-1185">Reference proteome</keyword>
<proteinExistence type="predicted"/>
<keyword evidence="1" id="KW-1133">Transmembrane helix</keyword>
<organism evidence="2 3">
    <name type="scientific">Stentor coeruleus</name>
    <dbReference type="NCBI Taxonomy" id="5963"/>
    <lineage>
        <taxon>Eukaryota</taxon>
        <taxon>Sar</taxon>
        <taxon>Alveolata</taxon>
        <taxon>Ciliophora</taxon>
        <taxon>Postciliodesmatophora</taxon>
        <taxon>Heterotrichea</taxon>
        <taxon>Heterotrichida</taxon>
        <taxon>Stentoridae</taxon>
        <taxon>Stentor</taxon>
    </lineage>
</organism>
<keyword evidence="1" id="KW-0812">Transmembrane</keyword>
<dbReference type="Proteomes" id="UP000187209">
    <property type="component" value="Unassembled WGS sequence"/>
</dbReference>
<sequence>MNLKLEIMFLIFGGVMRIICVGVNLWYFLTQKFAKDYIMKLCGVFLIAPSAVFLSLTIILSLIDLFKGNFGKLHFKLGLGLMITIGGPIGLPMFVYAGILAFNETNKGDFYIIEAISRSTSLVEALFESLPQIAIQFYNNATLQTWAILQILSIVFSVLNIAYTGYKLCFAVDKMQQYEYATAKVKPESPVADSKTLSERRIEIDLEVYDVDEHQ</sequence>
<feature type="transmembrane region" description="Helical" evidence="1">
    <location>
        <begin position="44"/>
        <end position="66"/>
    </location>
</feature>
<feature type="transmembrane region" description="Helical" evidence="1">
    <location>
        <begin position="7"/>
        <end position="29"/>
    </location>
</feature>
<dbReference type="EMBL" id="MPUH01000006">
    <property type="protein sequence ID" value="OMJ95846.1"/>
    <property type="molecule type" value="Genomic_DNA"/>
</dbReference>
<name>A0A1R2D3Q7_9CILI</name>
<evidence type="ECO:0000313" key="3">
    <source>
        <dbReference type="Proteomes" id="UP000187209"/>
    </source>
</evidence>
<dbReference type="OrthoDB" id="323704at2759"/>
<evidence type="ECO:0000256" key="1">
    <source>
        <dbReference type="SAM" id="Phobius"/>
    </source>
</evidence>
<keyword evidence="1" id="KW-0472">Membrane</keyword>
<feature type="transmembrane region" description="Helical" evidence="1">
    <location>
        <begin position="146"/>
        <end position="166"/>
    </location>
</feature>
<protein>
    <submittedName>
        <fullName evidence="2">Uncharacterized protein</fullName>
    </submittedName>
</protein>
<comment type="caution">
    <text evidence="2">The sequence shown here is derived from an EMBL/GenBank/DDBJ whole genome shotgun (WGS) entry which is preliminary data.</text>
</comment>
<evidence type="ECO:0000313" key="2">
    <source>
        <dbReference type="EMBL" id="OMJ95846.1"/>
    </source>
</evidence>
<accession>A0A1R2D3Q7</accession>
<gene>
    <name evidence="2" type="ORF">SteCoe_564</name>
</gene>
<feature type="transmembrane region" description="Helical" evidence="1">
    <location>
        <begin position="78"/>
        <end position="102"/>
    </location>
</feature>
<reference evidence="2 3" key="1">
    <citation type="submission" date="2016-11" db="EMBL/GenBank/DDBJ databases">
        <title>The macronuclear genome of Stentor coeruleus: a giant cell with tiny introns.</title>
        <authorList>
            <person name="Slabodnick M."/>
            <person name="Ruby J.G."/>
            <person name="Reiff S.B."/>
            <person name="Swart E.C."/>
            <person name="Gosai S."/>
            <person name="Prabakaran S."/>
            <person name="Witkowska E."/>
            <person name="Larue G.E."/>
            <person name="Fisher S."/>
            <person name="Freeman R.M."/>
            <person name="Gunawardena J."/>
            <person name="Chu W."/>
            <person name="Stover N.A."/>
            <person name="Gregory B.D."/>
            <person name="Nowacki M."/>
            <person name="Derisi J."/>
            <person name="Roy S.W."/>
            <person name="Marshall W.F."/>
            <person name="Sood P."/>
        </authorList>
    </citation>
    <scope>NUCLEOTIDE SEQUENCE [LARGE SCALE GENOMIC DNA]</scope>
    <source>
        <strain evidence="2">WM001</strain>
    </source>
</reference>